<dbReference type="Gene3D" id="1.25.40.10">
    <property type="entry name" value="Tetratricopeptide repeat domain"/>
    <property type="match status" value="1"/>
</dbReference>
<dbReference type="GeneID" id="18667405"/>
<evidence type="ECO:0000313" key="2">
    <source>
        <dbReference type="EMBL" id="AHH24486.1"/>
    </source>
</evidence>
<gene>
    <name evidence="2" type="primary">ycf37</name>
</gene>
<evidence type="ECO:0000256" key="1">
    <source>
        <dbReference type="SAM" id="Phobius"/>
    </source>
</evidence>
<feature type="transmembrane region" description="Helical" evidence="1">
    <location>
        <begin position="6"/>
        <end position="29"/>
    </location>
</feature>
<dbReference type="RefSeq" id="YP_009019518.1">
    <property type="nucleotide sequence ID" value="NC_023785.1"/>
</dbReference>
<keyword evidence="2" id="KW-0934">Plastid</keyword>
<dbReference type="EMBL" id="KF861575">
    <property type="protein sequence ID" value="AHH24486.1"/>
    <property type="molecule type" value="Genomic_DNA"/>
</dbReference>
<keyword evidence="2" id="KW-0150">Chloroplast</keyword>
<accession>W8DVX7</accession>
<name>W8DVX7_9FLOR</name>
<keyword evidence="1" id="KW-1133">Transmembrane helix</keyword>
<proteinExistence type="predicted"/>
<sequence>MFEIYLILVTCLLLPICYLITNSITYIYYQLKCLKDIQETKNIMCIDNTYILYIANIYIKRKKWLDCIAMLEFYMTKVRVNEAKMLAQYYNYIGLCYQNTNIYKIAQKYYLKAYNKAPLTKQILKNLASIYKLSGDIENANKIHEKLIVLNRK</sequence>
<protein>
    <submittedName>
        <fullName evidence="2">Uncharacterized protein</fullName>
    </submittedName>
</protein>
<dbReference type="AlphaFoldDB" id="W8DVX7"/>
<geneLocation type="chloroplast" evidence="2"/>
<keyword evidence="1" id="KW-0472">Membrane</keyword>
<dbReference type="InterPro" id="IPR011990">
    <property type="entry name" value="TPR-like_helical_dom_sf"/>
</dbReference>
<keyword evidence="1" id="KW-0812">Transmembrane</keyword>
<organism evidence="2">
    <name type="scientific">Gracilaria salicornia</name>
    <dbReference type="NCBI Taxonomy" id="172968"/>
    <lineage>
        <taxon>Eukaryota</taxon>
        <taxon>Rhodophyta</taxon>
        <taxon>Florideophyceae</taxon>
        <taxon>Rhodymeniophycidae</taxon>
        <taxon>Gracilariales</taxon>
        <taxon>Gracilariaceae</taxon>
        <taxon>Gracilaria</taxon>
    </lineage>
</organism>
<dbReference type="SUPFAM" id="SSF48452">
    <property type="entry name" value="TPR-like"/>
    <property type="match status" value="1"/>
</dbReference>
<reference evidence="2" key="1">
    <citation type="journal article" date="2014" name="Phycologia">
        <title>Highly conserved organellar genomes in the Gracilariales as inferred using new data from the Hawaiian invasive red alga Gracilaria salicornia (Rhodophyta).</title>
        <authorList>
            <person name="Campbell M.A."/>
            <person name="Presting G.G."/>
            <person name="Bennett M.S."/>
            <person name="Sherwood A.R."/>
        </authorList>
    </citation>
    <scope>NUCLEOTIDE SEQUENCE</scope>
</reference>